<dbReference type="SUPFAM" id="SSF52058">
    <property type="entry name" value="L domain-like"/>
    <property type="match status" value="1"/>
</dbReference>
<comment type="similarity">
    <text evidence="8">Belongs to the polygalacturonase-inhibiting protein family.</text>
</comment>
<dbReference type="PANTHER" id="PTHR48009">
    <property type="entry name" value="LEUCINE-RICH REPEAT (LRR) FAMILY PROTEIN"/>
    <property type="match status" value="1"/>
</dbReference>
<protein>
    <recommendedName>
        <fullName evidence="10">Leucine-rich repeat-containing N-terminal plant-type domain-containing protein</fullName>
    </recommendedName>
</protein>
<dbReference type="InterPro" id="IPR001611">
    <property type="entry name" value="Leu-rich_rpt"/>
</dbReference>
<evidence type="ECO:0000256" key="8">
    <source>
        <dbReference type="ARBA" id="ARBA00038043"/>
    </source>
</evidence>
<keyword evidence="4" id="KW-0433">Leucine-rich repeat</keyword>
<evidence type="ECO:0000313" key="11">
    <source>
        <dbReference type="EMBL" id="KAB8441749.1"/>
    </source>
</evidence>
<accession>A0A5N6L048</accession>
<dbReference type="PROSITE" id="PS51450">
    <property type="entry name" value="LRR"/>
    <property type="match status" value="1"/>
</dbReference>
<dbReference type="Pfam" id="PF13855">
    <property type="entry name" value="LRR_8"/>
    <property type="match status" value="1"/>
</dbReference>
<evidence type="ECO:0000313" key="12">
    <source>
        <dbReference type="Proteomes" id="UP000327013"/>
    </source>
</evidence>
<proteinExistence type="inferred from homology"/>
<evidence type="ECO:0000256" key="4">
    <source>
        <dbReference type="ARBA" id="ARBA00022614"/>
    </source>
</evidence>
<evidence type="ECO:0000256" key="9">
    <source>
        <dbReference type="SAM" id="SignalP"/>
    </source>
</evidence>
<dbReference type="Gene3D" id="3.80.10.10">
    <property type="entry name" value="Ribonuclease Inhibitor"/>
    <property type="match status" value="2"/>
</dbReference>
<feature type="domain" description="Leucine-rich repeat-containing N-terminal plant-type" evidence="10">
    <location>
        <begin position="34"/>
        <end position="74"/>
    </location>
</feature>
<dbReference type="Pfam" id="PF00560">
    <property type="entry name" value="LRR_1"/>
    <property type="match status" value="1"/>
</dbReference>
<evidence type="ECO:0000256" key="6">
    <source>
        <dbReference type="ARBA" id="ARBA00022737"/>
    </source>
</evidence>
<feature type="signal peptide" evidence="9">
    <location>
        <begin position="1"/>
        <end position="25"/>
    </location>
</feature>
<reference evidence="11 12" key="1">
    <citation type="submission" date="2019-06" db="EMBL/GenBank/DDBJ databases">
        <title>A chromosomal-level reference genome of Carpinus fangiana (Coryloideae, Betulaceae).</title>
        <authorList>
            <person name="Yang X."/>
            <person name="Wang Z."/>
            <person name="Zhang L."/>
            <person name="Hao G."/>
            <person name="Liu J."/>
            <person name="Yang Y."/>
        </authorList>
    </citation>
    <scope>NUCLEOTIDE SEQUENCE [LARGE SCALE GENOMIC DNA]</scope>
    <source>
        <strain evidence="11">Cfa_2016G</strain>
        <tissue evidence="11">Leaf</tissue>
    </source>
</reference>
<dbReference type="GO" id="GO:0016020">
    <property type="term" value="C:membrane"/>
    <property type="evidence" value="ECO:0007669"/>
    <property type="project" value="UniProtKB-SubCell"/>
</dbReference>
<sequence>MDMGNPTLSLFFLLIFLLLASLSQQQHLKISAVDLNALKTIKASLTDIPGSTFFSTWDFTSPDPCSSFSGLTCSRISSALRVTALSLGTGLSDSPGLAGSLSPSLSQLTELTQLVLFPGLVTGPIPFQLGRLTTVRVISLTNNRLTGPVPTSLSALTNLHTLDLSYNQLTGSIPPSLTKLPALKVLILASNSLSGELPPVSTQLLHLDLKRNRFNGPLPLLPLSLRYLSVSQNSMRGPLNGLTSLSKLVYLDLSMNHFSGPIPAPLFKPTLSPLLLQRNNLSGGVLPVGPTRPSYGEGSVVDLSHNMLSGELSPVLAGVENLFLNNNHLTGKVPHEYVESVYRGSTKTLYLQHNYISGVSLGARAALPDTASLCLSYNCMVPPSMGLTACPASAGSQISRPAWQCSAFKNPSSKGTLGIMKSN</sequence>
<dbReference type="OrthoDB" id="676979at2759"/>
<comment type="subcellular location">
    <subcellularLocation>
        <location evidence="2">Membrane</location>
    </subcellularLocation>
    <subcellularLocation>
        <location evidence="1">Secreted</location>
        <location evidence="1">Cell wall</location>
    </subcellularLocation>
</comment>
<comment type="caution">
    <text evidence="11">The sequence shown here is derived from an EMBL/GenBank/DDBJ whole genome shotgun (WGS) entry which is preliminary data.</text>
</comment>
<evidence type="ECO:0000256" key="2">
    <source>
        <dbReference type="ARBA" id="ARBA00004370"/>
    </source>
</evidence>
<organism evidence="11 12">
    <name type="scientific">Carpinus fangiana</name>
    <dbReference type="NCBI Taxonomy" id="176857"/>
    <lineage>
        <taxon>Eukaryota</taxon>
        <taxon>Viridiplantae</taxon>
        <taxon>Streptophyta</taxon>
        <taxon>Embryophyta</taxon>
        <taxon>Tracheophyta</taxon>
        <taxon>Spermatophyta</taxon>
        <taxon>Magnoliopsida</taxon>
        <taxon>eudicotyledons</taxon>
        <taxon>Gunneridae</taxon>
        <taxon>Pentapetalae</taxon>
        <taxon>rosids</taxon>
        <taxon>fabids</taxon>
        <taxon>Fagales</taxon>
        <taxon>Betulaceae</taxon>
        <taxon>Carpinus</taxon>
    </lineage>
</organism>
<keyword evidence="6" id="KW-0677">Repeat</keyword>
<dbReference type="InterPro" id="IPR032675">
    <property type="entry name" value="LRR_dom_sf"/>
</dbReference>
<evidence type="ECO:0000256" key="1">
    <source>
        <dbReference type="ARBA" id="ARBA00004191"/>
    </source>
</evidence>
<evidence type="ECO:0000256" key="3">
    <source>
        <dbReference type="ARBA" id="ARBA00022512"/>
    </source>
</evidence>
<evidence type="ECO:0000259" key="10">
    <source>
        <dbReference type="Pfam" id="PF08263"/>
    </source>
</evidence>
<keyword evidence="7" id="KW-0472">Membrane</keyword>
<dbReference type="Proteomes" id="UP000327013">
    <property type="component" value="Unassembled WGS sequence"/>
</dbReference>
<keyword evidence="3" id="KW-0964">Secreted</keyword>
<name>A0A5N6L048_9ROSI</name>
<keyword evidence="12" id="KW-1185">Reference proteome</keyword>
<dbReference type="InterPro" id="IPR013210">
    <property type="entry name" value="LRR_N_plant-typ"/>
</dbReference>
<dbReference type="FunFam" id="3.80.10.10:FF:000400">
    <property type="entry name" value="Nuclear pore complex protein NUP107"/>
    <property type="match status" value="1"/>
</dbReference>
<gene>
    <name evidence="11" type="ORF">FH972_025137</name>
</gene>
<feature type="chain" id="PRO_5024324929" description="Leucine-rich repeat-containing N-terminal plant-type domain-containing protein" evidence="9">
    <location>
        <begin position="26"/>
        <end position="423"/>
    </location>
</feature>
<dbReference type="InterPro" id="IPR053213">
    <property type="entry name" value="RLP29"/>
</dbReference>
<evidence type="ECO:0000256" key="7">
    <source>
        <dbReference type="ARBA" id="ARBA00023136"/>
    </source>
</evidence>
<keyword evidence="5 9" id="KW-0732">Signal</keyword>
<dbReference type="EMBL" id="VIBQ01000037">
    <property type="protein sequence ID" value="KAB8441749.1"/>
    <property type="molecule type" value="Genomic_DNA"/>
</dbReference>
<dbReference type="PANTHER" id="PTHR48009:SF1">
    <property type="entry name" value="LEUCINE-RICH REPEAT (LRR) FAMILY PROTEIN"/>
    <property type="match status" value="1"/>
</dbReference>
<dbReference type="AlphaFoldDB" id="A0A5N6L048"/>
<keyword evidence="3" id="KW-0134">Cell wall</keyword>
<evidence type="ECO:0000256" key="5">
    <source>
        <dbReference type="ARBA" id="ARBA00022729"/>
    </source>
</evidence>
<dbReference type="Pfam" id="PF08263">
    <property type="entry name" value="LRRNT_2"/>
    <property type="match status" value="1"/>
</dbReference>